<gene>
    <name evidence="6" type="primary">BRIX1</name>
    <name evidence="6" type="ORF">MHBO_002147</name>
</gene>
<dbReference type="Pfam" id="PF04427">
    <property type="entry name" value="Brix"/>
    <property type="match status" value="1"/>
</dbReference>
<dbReference type="SMART" id="SM00879">
    <property type="entry name" value="Brix"/>
    <property type="match status" value="1"/>
</dbReference>
<evidence type="ECO:0000259" key="5">
    <source>
        <dbReference type="PROSITE" id="PS50833"/>
    </source>
</evidence>
<sequence>MAESDKNNNVLLFSSRSINFREKHLLADLRSLIPHSKKEQKLDPKSKLTDINEISEMRNCQNVLFLEAKRDFSLVWLSKSPNGPSVKFSLQNVTTMGELKLSGNCLKGSRPILKFDKIFDDHQHLKLMKELLVQTFSTPKNHSQSKPFFDHVISFSFLDKRIWFRNYQFVFDENVKDKISSLVEIGPRFVLKPERIFSGSFYGATLWQVKKDDLKKIAQLKEAKAFRIRKKSKAKTKKYKKEAILPKNELDSIFD</sequence>
<accession>A0ABV2AME7</accession>
<keyword evidence="4" id="KW-0539">Nucleus</keyword>
<evidence type="ECO:0000256" key="1">
    <source>
        <dbReference type="ARBA" id="ARBA00004604"/>
    </source>
</evidence>
<dbReference type="PANTHER" id="PTHR13634">
    <property type="entry name" value="RIBOSOME BIOGENESIS PROTEIN BRIX"/>
    <property type="match status" value="1"/>
</dbReference>
<dbReference type="Proteomes" id="UP001439008">
    <property type="component" value="Unassembled WGS sequence"/>
</dbReference>
<evidence type="ECO:0000256" key="4">
    <source>
        <dbReference type="ARBA" id="ARBA00023242"/>
    </source>
</evidence>
<reference evidence="6 7" key="1">
    <citation type="journal article" date="2024" name="BMC Biol.">
        <title>Comparative genomics of Ascetosporea gives new insight into the evolutionary basis for animal parasitism in Rhizaria.</title>
        <authorList>
            <person name="Hiltunen Thoren M."/>
            <person name="Onut-Brannstrom I."/>
            <person name="Alfjorden A."/>
            <person name="Peckova H."/>
            <person name="Swords F."/>
            <person name="Hooper C."/>
            <person name="Holzer A.S."/>
            <person name="Bass D."/>
            <person name="Burki F."/>
        </authorList>
    </citation>
    <scope>NUCLEOTIDE SEQUENCE [LARGE SCALE GENOMIC DNA]</scope>
    <source>
        <strain evidence="6">20-A016</strain>
    </source>
</reference>
<comment type="similarity">
    <text evidence="2">Belongs to the BRX1 family.</text>
</comment>
<keyword evidence="3" id="KW-0690">Ribosome biogenesis</keyword>
<evidence type="ECO:0000313" key="6">
    <source>
        <dbReference type="EMBL" id="MES1920482.1"/>
    </source>
</evidence>
<dbReference type="PANTHER" id="PTHR13634:SF0">
    <property type="entry name" value="RIBOSOME BIOGENESIS PROTEIN BRX1 HOMOLOG"/>
    <property type="match status" value="1"/>
</dbReference>
<comment type="caution">
    <text evidence="6">The sequence shown here is derived from an EMBL/GenBank/DDBJ whole genome shotgun (WGS) entry which is preliminary data.</text>
</comment>
<dbReference type="Gene3D" id="3.40.50.10480">
    <property type="entry name" value="Probable brix-domain ribosomal biogenesis protein"/>
    <property type="match status" value="1"/>
</dbReference>
<name>A0ABV2AME7_9EUKA</name>
<dbReference type="InterPro" id="IPR026532">
    <property type="entry name" value="BRX1"/>
</dbReference>
<dbReference type="InterPro" id="IPR007109">
    <property type="entry name" value="Brix"/>
</dbReference>
<feature type="domain" description="Brix" evidence="5">
    <location>
        <begin position="8"/>
        <end position="202"/>
    </location>
</feature>
<dbReference type="PROSITE" id="PS50833">
    <property type="entry name" value="BRIX"/>
    <property type="match status" value="1"/>
</dbReference>
<organism evidence="6 7">
    <name type="scientific">Bonamia ostreae</name>
    <dbReference type="NCBI Taxonomy" id="126728"/>
    <lineage>
        <taxon>Eukaryota</taxon>
        <taxon>Sar</taxon>
        <taxon>Rhizaria</taxon>
        <taxon>Endomyxa</taxon>
        <taxon>Ascetosporea</taxon>
        <taxon>Haplosporida</taxon>
        <taxon>Bonamia</taxon>
    </lineage>
</organism>
<keyword evidence="7" id="KW-1185">Reference proteome</keyword>
<evidence type="ECO:0000256" key="2">
    <source>
        <dbReference type="ARBA" id="ARBA00006369"/>
    </source>
</evidence>
<comment type="subcellular location">
    <subcellularLocation>
        <location evidence="1">Nucleus</location>
        <location evidence="1">Nucleolus</location>
    </subcellularLocation>
</comment>
<dbReference type="EMBL" id="JBDODL010000693">
    <property type="protein sequence ID" value="MES1920482.1"/>
    <property type="molecule type" value="Genomic_DNA"/>
</dbReference>
<dbReference type="SUPFAM" id="SSF52954">
    <property type="entry name" value="Class II aaRS ABD-related"/>
    <property type="match status" value="1"/>
</dbReference>
<evidence type="ECO:0000313" key="7">
    <source>
        <dbReference type="Proteomes" id="UP001439008"/>
    </source>
</evidence>
<proteinExistence type="inferred from homology"/>
<protein>
    <submittedName>
        <fullName evidence="6">Ribosome biogenesis protein BRX1</fullName>
    </submittedName>
</protein>
<evidence type="ECO:0000256" key="3">
    <source>
        <dbReference type="ARBA" id="ARBA00022517"/>
    </source>
</evidence>